<name>A0A261SEF8_9BORD</name>
<dbReference type="Proteomes" id="UP000217005">
    <property type="component" value="Unassembled WGS sequence"/>
</dbReference>
<dbReference type="InterPro" id="IPR000944">
    <property type="entry name" value="Tscrpt_reg_Rrf2"/>
</dbReference>
<accession>A0A261SEF8</accession>
<keyword evidence="1" id="KW-0238">DNA-binding</keyword>
<comment type="caution">
    <text evidence="2">The sequence shown here is derived from an EMBL/GenBank/DDBJ whole genome shotgun (WGS) entry which is preliminary data.</text>
</comment>
<evidence type="ECO:0000313" key="2">
    <source>
        <dbReference type="EMBL" id="OZI35784.1"/>
    </source>
</evidence>
<dbReference type="GO" id="GO:0003700">
    <property type="term" value="F:DNA-binding transcription factor activity"/>
    <property type="evidence" value="ECO:0007669"/>
    <property type="project" value="TreeGrafter"/>
</dbReference>
<dbReference type="NCBIfam" id="TIGR00738">
    <property type="entry name" value="rrf2_super"/>
    <property type="match status" value="1"/>
</dbReference>
<dbReference type="GO" id="GO:0003677">
    <property type="term" value="F:DNA binding"/>
    <property type="evidence" value="ECO:0007669"/>
    <property type="project" value="UniProtKB-KW"/>
</dbReference>
<evidence type="ECO:0000256" key="1">
    <source>
        <dbReference type="ARBA" id="ARBA00023125"/>
    </source>
</evidence>
<dbReference type="OrthoDB" id="9795923at2"/>
<protein>
    <submittedName>
        <fullName evidence="2">BadM/Rrf2 family transcriptional regulator</fullName>
    </submittedName>
</protein>
<dbReference type="PANTHER" id="PTHR33221:SF4">
    <property type="entry name" value="HTH-TYPE TRANSCRIPTIONAL REPRESSOR NSRR"/>
    <property type="match status" value="1"/>
</dbReference>
<dbReference type="InterPro" id="IPR036390">
    <property type="entry name" value="WH_DNA-bd_sf"/>
</dbReference>
<dbReference type="AlphaFoldDB" id="A0A261SEF8"/>
<reference evidence="2" key="1">
    <citation type="submission" date="2017-05" db="EMBL/GenBank/DDBJ databases">
        <title>Complete and WGS of Bordetella genogroups.</title>
        <authorList>
            <person name="Spilker T."/>
            <person name="LiPuma J."/>
        </authorList>
    </citation>
    <scope>NUCLEOTIDE SEQUENCE [LARGE SCALE GENOMIC DNA]</scope>
    <source>
        <strain evidence="2">AU17610</strain>
    </source>
</reference>
<dbReference type="InterPro" id="IPR036388">
    <property type="entry name" value="WH-like_DNA-bd_sf"/>
</dbReference>
<dbReference type="PANTHER" id="PTHR33221">
    <property type="entry name" value="WINGED HELIX-TURN-HELIX TRANSCRIPTIONAL REGULATOR, RRF2 FAMILY"/>
    <property type="match status" value="1"/>
</dbReference>
<sequence>MPRCSARAAPACEAGRTASGVCLPLAVWPGLSTMQLNRFTDFGLRVMMYLTQCRDRAQPVTIPEIAERFQISRNHLVKVVHFLSQQGLVAATRGKGGGLALARPAESYRVGELVRLLEHQGTLVDCADPPCALNGACRLAGALDEALRVFYAELDRHTLAELVRQPTGAAIIKLHGRAA</sequence>
<organism evidence="2">
    <name type="scientific">Bordetella genomosp. 1</name>
    <dbReference type="NCBI Taxonomy" id="1395607"/>
    <lineage>
        <taxon>Bacteria</taxon>
        <taxon>Pseudomonadati</taxon>
        <taxon>Pseudomonadota</taxon>
        <taxon>Betaproteobacteria</taxon>
        <taxon>Burkholderiales</taxon>
        <taxon>Alcaligenaceae</taxon>
        <taxon>Bordetella</taxon>
    </lineage>
</organism>
<dbReference type="Gene3D" id="1.10.10.10">
    <property type="entry name" value="Winged helix-like DNA-binding domain superfamily/Winged helix DNA-binding domain"/>
    <property type="match status" value="1"/>
</dbReference>
<dbReference type="GO" id="GO:0005829">
    <property type="term" value="C:cytosol"/>
    <property type="evidence" value="ECO:0007669"/>
    <property type="project" value="TreeGrafter"/>
</dbReference>
<dbReference type="PROSITE" id="PS51197">
    <property type="entry name" value="HTH_RRF2_2"/>
    <property type="match status" value="1"/>
</dbReference>
<dbReference type="SUPFAM" id="SSF46785">
    <property type="entry name" value="Winged helix' DNA-binding domain"/>
    <property type="match status" value="1"/>
</dbReference>
<dbReference type="EMBL" id="NEVL01000003">
    <property type="protein sequence ID" value="OZI35784.1"/>
    <property type="molecule type" value="Genomic_DNA"/>
</dbReference>
<gene>
    <name evidence="2" type="ORF">CEG14_12070</name>
</gene>
<proteinExistence type="predicted"/>
<dbReference type="Pfam" id="PF02082">
    <property type="entry name" value="Rrf2"/>
    <property type="match status" value="1"/>
</dbReference>